<accession>A0A1Y3L5L4</accession>
<evidence type="ECO:0000313" key="1">
    <source>
        <dbReference type="EMBL" id="OUM33409.1"/>
    </source>
</evidence>
<organism evidence="1 2">
    <name type="scientific">Pseudomonas putida</name>
    <name type="common">Arthrobacter siderocapsulatus</name>
    <dbReference type="NCBI Taxonomy" id="303"/>
    <lineage>
        <taxon>Bacteria</taxon>
        <taxon>Pseudomonadati</taxon>
        <taxon>Pseudomonadota</taxon>
        <taxon>Gammaproteobacteria</taxon>
        <taxon>Pseudomonadales</taxon>
        <taxon>Pseudomonadaceae</taxon>
        <taxon>Pseudomonas</taxon>
    </lineage>
</organism>
<gene>
    <name evidence="1" type="ORF">B8W72_12625</name>
</gene>
<protein>
    <submittedName>
        <fullName evidence="1">Uncharacterized protein</fullName>
    </submittedName>
</protein>
<name>A0A1Y3L5L4_PSEPU</name>
<dbReference type="EMBL" id="NFSB01000073">
    <property type="protein sequence ID" value="OUM33409.1"/>
    <property type="molecule type" value="Genomic_DNA"/>
</dbReference>
<reference evidence="1 2" key="1">
    <citation type="submission" date="2017-05" db="EMBL/GenBank/DDBJ databases">
        <title>Whole genome sequence of Pseudomonas putida isolate 1312 commercialized as a biostimulant.</title>
        <authorList>
            <person name="Crovadore J."/>
            <person name="Blanc P."/>
            <person name="Chablais R."/>
            <person name="Cochard B."/>
            <person name="Grizard D."/>
            <person name="Lefort F."/>
        </authorList>
    </citation>
    <scope>NUCLEOTIDE SEQUENCE [LARGE SCALE GENOMIC DNA]</scope>
    <source>
        <strain evidence="1 2">1312</strain>
    </source>
</reference>
<dbReference type="Proteomes" id="UP000196082">
    <property type="component" value="Unassembled WGS sequence"/>
</dbReference>
<dbReference type="AlphaFoldDB" id="A0A1Y3L5L4"/>
<proteinExistence type="predicted"/>
<evidence type="ECO:0000313" key="2">
    <source>
        <dbReference type="Proteomes" id="UP000196082"/>
    </source>
</evidence>
<sequence>MRFVLRQHSCPGSILDFWGCCAALRGHARSHRDRVFFRRCAVPVGAGVPAKGRKAAPFVVT</sequence>
<comment type="caution">
    <text evidence="1">The sequence shown here is derived from an EMBL/GenBank/DDBJ whole genome shotgun (WGS) entry which is preliminary data.</text>
</comment>